<dbReference type="EMBL" id="AP027452">
    <property type="protein sequence ID" value="BDY28358.1"/>
    <property type="molecule type" value="Genomic_DNA"/>
</dbReference>
<reference evidence="3" key="3">
    <citation type="submission" date="2023-03" db="EMBL/GenBank/DDBJ databases">
        <title>Draft genome sequence of a Mycolicibacterium mageritense strain H4_3_1 isolated from a hybrid biological-inorganic system reactor.</title>
        <authorList>
            <person name="Feng X."/>
            <person name="Kazama D."/>
            <person name="Sato K."/>
            <person name="Kobayashi H."/>
        </authorList>
    </citation>
    <scope>NUCLEOTIDE SEQUENCE</scope>
    <source>
        <strain evidence="3">H4_3_1</strain>
    </source>
</reference>
<evidence type="ECO:0000313" key="3">
    <source>
        <dbReference type="EMBL" id="BDY28358.1"/>
    </source>
</evidence>
<dbReference type="PANTHER" id="PTHR12126">
    <property type="entry name" value="NADH-UBIQUINONE OXIDOREDUCTASE 39 KDA SUBUNIT-RELATED"/>
    <property type="match status" value="1"/>
</dbReference>
<dbReference type="AlphaFoldDB" id="A0AAI8TTA4"/>
<gene>
    <name evidence="3" type="ORF">hbim_02292</name>
    <name evidence="2" type="ORF">MMAGJ_23010</name>
</gene>
<keyword evidence="4" id="KW-1185">Reference proteome</keyword>
<dbReference type="Gene3D" id="3.40.50.720">
    <property type="entry name" value="NAD(P)-binding Rossmann-like Domain"/>
    <property type="match status" value="1"/>
</dbReference>
<dbReference type="Pfam" id="PF13460">
    <property type="entry name" value="NAD_binding_10"/>
    <property type="match status" value="1"/>
</dbReference>
<dbReference type="InterPro" id="IPR036291">
    <property type="entry name" value="NAD(P)-bd_dom_sf"/>
</dbReference>
<dbReference type="PANTHER" id="PTHR12126:SF11">
    <property type="entry name" value="NADH DEHYDROGENASE [UBIQUINONE] 1 ALPHA SUBCOMPLEX SUBUNIT 9, MITOCHONDRIAL"/>
    <property type="match status" value="1"/>
</dbReference>
<evidence type="ECO:0000313" key="5">
    <source>
        <dbReference type="Proteomes" id="UP001241092"/>
    </source>
</evidence>
<organism evidence="3 5">
    <name type="scientific">Mycolicibacterium mageritense</name>
    <name type="common">Mycobacterium mageritense</name>
    <dbReference type="NCBI Taxonomy" id="53462"/>
    <lineage>
        <taxon>Bacteria</taxon>
        <taxon>Bacillati</taxon>
        <taxon>Actinomycetota</taxon>
        <taxon>Actinomycetes</taxon>
        <taxon>Mycobacteriales</taxon>
        <taxon>Mycobacteriaceae</taxon>
        <taxon>Mycolicibacterium</taxon>
    </lineage>
</organism>
<reference evidence="2" key="2">
    <citation type="submission" date="2020-02" db="EMBL/GenBank/DDBJ databases">
        <authorList>
            <person name="Matsumoto Y."/>
            <person name="Kinjo T."/>
            <person name="Motooka D."/>
            <person name="Nabeya D."/>
            <person name="Jung N."/>
            <person name="Uechi K."/>
            <person name="Horii T."/>
            <person name="Iida T."/>
            <person name="Fujita J."/>
            <person name="Nakamura S."/>
        </authorList>
    </citation>
    <scope>NUCLEOTIDE SEQUENCE</scope>
    <source>
        <strain evidence="2">JCM 12375</strain>
    </source>
</reference>
<sequence>MRVTVVGATGQIGSKVVDLLIAAGHDVVGAARRTGVDVLTGAGLREAVAAAQVLVDVTNSPSFDDGPAMAFFTASSANLTAAAKAAGVSHYVALSIVGADALSDSGYMRAKVVQERTITDSGVPYTIVRATQFHEFADMIVGSMLVGDEIHAPDARIQPIAGADVAAELAAVAQREPSNAVIDIGGPEKMTFAELAEAVTTQRGHQAAVVVDPAATYFGTPVNQYSLVTGDDDPDAIIASTRLADYLAGR</sequence>
<dbReference type="SUPFAM" id="SSF51735">
    <property type="entry name" value="NAD(P)-binding Rossmann-fold domains"/>
    <property type="match status" value="1"/>
</dbReference>
<proteinExistence type="predicted"/>
<dbReference type="EMBL" id="AP022567">
    <property type="protein sequence ID" value="BBX33019.1"/>
    <property type="molecule type" value="Genomic_DNA"/>
</dbReference>
<evidence type="ECO:0000259" key="1">
    <source>
        <dbReference type="Pfam" id="PF13460"/>
    </source>
</evidence>
<dbReference type="InterPro" id="IPR016040">
    <property type="entry name" value="NAD(P)-bd_dom"/>
</dbReference>
<evidence type="ECO:0000313" key="4">
    <source>
        <dbReference type="Proteomes" id="UP000465622"/>
    </source>
</evidence>
<dbReference type="RefSeq" id="WP_036430330.1">
    <property type="nucleotide sequence ID" value="NZ_AP022567.1"/>
</dbReference>
<dbReference type="InterPro" id="IPR051207">
    <property type="entry name" value="ComplexI_NDUFA9_subunit"/>
</dbReference>
<protein>
    <recommendedName>
        <fullName evidence="1">NAD(P)-binding domain-containing protein</fullName>
    </recommendedName>
</protein>
<dbReference type="Proteomes" id="UP001241092">
    <property type="component" value="Chromosome"/>
</dbReference>
<dbReference type="Proteomes" id="UP000465622">
    <property type="component" value="Chromosome"/>
</dbReference>
<reference evidence="2 4" key="1">
    <citation type="journal article" date="2019" name="Emerg. Microbes Infect.">
        <title>Comprehensive subspecies identification of 175 nontuberculous mycobacteria species based on 7547 genomic profiles.</title>
        <authorList>
            <person name="Matsumoto Y."/>
            <person name="Kinjo T."/>
            <person name="Motooka D."/>
            <person name="Nabeya D."/>
            <person name="Jung N."/>
            <person name="Uechi K."/>
            <person name="Horii T."/>
            <person name="Iida T."/>
            <person name="Fujita J."/>
            <person name="Nakamura S."/>
        </authorList>
    </citation>
    <scope>NUCLEOTIDE SEQUENCE [LARGE SCALE GENOMIC DNA]</scope>
    <source>
        <strain evidence="2 4">JCM 12375</strain>
    </source>
</reference>
<dbReference type="GO" id="GO:0044877">
    <property type="term" value="F:protein-containing complex binding"/>
    <property type="evidence" value="ECO:0007669"/>
    <property type="project" value="TreeGrafter"/>
</dbReference>
<name>A0AAI8TTA4_MYCME</name>
<feature type="domain" description="NAD(P)-binding" evidence="1">
    <location>
        <begin position="7"/>
        <end position="174"/>
    </location>
</feature>
<evidence type="ECO:0000313" key="2">
    <source>
        <dbReference type="EMBL" id="BBX33019.1"/>
    </source>
</evidence>
<accession>A0AAI8TTA4</accession>